<dbReference type="GO" id="GO:0046872">
    <property type="term" value="F:metal ion binding"/>
    <property type="evidence" value="ECO:0007669"/>
    <property type="project" value="UniProtKB-KW"/>
</dbReference>
<keyword evidence="10" id="KW-1185">Reference proteome</keyword>
<dbReference type="STRING" id="319795.Dgeo_0018"/>
<dbReference type="EMBL" id="CP000359">
    <property type="protein sequence ID" value="ABF44322.1"/>
    <property type="molecule type" value="Genomic_DNA"/>
</dbReference>
<dbReference type="InterPro" id="IPR051811">
    <property type="entry name" value="Cytochrome_c550/c551-like"/>
</dbReference>
<dbReference type="PANTHER" id="PTHR37823">
    <property type="entry name" value="CYTOCHROME C-553-LIKE"/>
    <property type="match status" value="1"/>
</dbReference>
<reference evidence="9" key="1">
    <citation type="submission" date="2006-04" db="EMBL/GenBank/DDBJ databases">
        <title>Complete sequence of chromosome of Deinococcus geothermalis DSM 11300.</title>
        <authorList>
            <consortium name="US DOE Joint Genome Institute"/>
            <person name="Copeland A."/>
            <person name="Lucas S."/>
            <person name="Lapidus A."/>
            <person name="Barry K."/>
            <person name="Detter J.C."/>
            <person name="Glavina del Rio T."/>
            <person name="Hammon N."/>
            <person name="Israni S."/>
            <person name="Dalin E."/>
            <person name="Tice H."/>
            <person name="Pitluck S."/>
            <person name="Brettin T."/>
            <person name="Bruce D."/>
            <person name="Han C."/>
            <person name="Tapia R."/>
            <person name="Saunders E."/>
            <person name="Gilna P."/>
            <person name="Schmutz J."/>
            <person name="Larimer F."/>
            <person name="Land M."/>
            <person name="Hauser L."/>
            <person name="Kyrpides N."/>
            <person name="Kim E."/>
            <person name="Daly M.J."/>
            <person name="Fredrickson J.K."/>
            <person name="Makarova K.S."/>
            <person name="Gaidamakova E.K."/>
            <person name="Zhai M."/>
            <person name="Richardson P."/>
        </authorList>
    </citation>
    <scope>NUCLEOTIDE SEQUENCE</scope>
    <source>
        <strain evidence="9">DSM 11300</strain>
    </source>
</reference>
<gene>
    <name evidence="9" type="ordered locus">Dgeo_0018</name>
</gene>
<dbReference type="HOGENOM" id="CLU_1737547_0_0_0"/>
<feature type="transmembrane region" description="Helical" evidence="7">
    <location>
        <begin position="12"/>
        <end position="30"/>
    </location>
</feature>
<dbReference type="GO" id="GO:0020037">
    <property type="term" value="F:heme binding"/>
    <property type="evidence" value="ECO:0007669"/>
    <property type="project" value="InterPro"/>
</dbReference>
<keyword evidence="7" id="KW-0472">Membrane</keyword>
<keyword evidence="3 6" id="KW-0479">Metal-binding</keyword>
<accession>Q1J2G2</accession>
<organism evidence="9 10">
    <name type="scientific">Deinococcus geothermalis (strain DSM 11300 / CIP 105573 / AG-3a)</name>
    <dbReference type="NCBI Taxonomy" id="319795"/>
    <lineage>
        <taxon>Bacteria</taxon>
        <taxon>Thermotogati</taxon>
        <taxon>Deinococcota</taxon>
        <taxon>Deinococci</taxon>
        <taxon>Deinococcales</taxon>
        <taxon>Deinococcaceae</taxon>
        <taxon>Deinococcus</taxon>
    </lineage>
</organism>
<keyword evidence="4" id="KW-0249">Electron transport</keyword>
<dbReference type="Proteomes" id="UP000002431">
    <property type="component" value="Chromosome"/>
</dbReference>
<dbReference type="InterPro" id="IPR036909">
    <property type="entry name" value="Cyt_c-like_dom_sf"/>
</dbReference>
<evidence type="ECO:0000256" key="6">
    <source>
        <dbReference type="PROSITE-ProRule" id="PRU00433"/>
    </source>
</evidence>
<evidence type="ECO:0000256" key="7">
    <source>
        <dbReference type="SAM" id="Phobius"/>
    </source>
</evidence>
<keyword evidence="2 6" id="KW-0349">Heme</keyword>
<evidence type="ECO:0000259" key="8">
    <source>
        <dbReference type="PROSITE" id="PS51007"/>
    </source>
</evidence>
<name>Q1J2G2_DEIGD</name>
<protein>
    <submittedName>
        <fullName evidence="9">Cytochrome c, class I</fullName>
    </submittedName>
</protein>
<keyword evidence="7" id="KW-1133">Transmembrane helix</keyword>
<evidence type="ECO:0000256" key="1">
    <source>
        <dbReference type="ARBA" id="ARBA00022448"/>
    </source>
</evidence>
<evidence type="ECO:0000256" key="5">
    <source>
        <dbReference type="ARBA" id="ARBA00023004"/>
    </source>
</evidence>
<dbReference type="KEGG" id="dge:Dgeo_0018"/>
<evidence type="ECO:0000313" key="9">
    <source>
        <dbReference type="EMBL" id="ABF44322.1"/>
    </source>
</evidence>
<dbReference type="AlphaFoldDB" id="Q1J2G2"/>
<dbReference type="InterPro" id="IPR009056">
    <property type="entry name" value="Cyt_c-like_dom"/>
</dbReference>
<proteinExistence type="predicted"/>
<dbReference type="Gene3D" id="1.10.760.10">
    <property type="entry name" value="Cytochrome c-like domain"/>
    <property type="match status" value="1"/>
</dbReference>
<sequence length="138" mass="13983">MQEDRFFTPREIAAALTFVVLAVLMGAGSYRTGFRMSGGNGGAAMSASTAAAPVNGQSLYATNCAGCHGAQAQGGVGPGLGITKDWSDAAFAQAVLHGKAPEGRNLSPVMPRFGETGLDGAPATDEQINAIHAFVKGL</sequence>
<feature type="domain" description="Cytochrome c" evidence="8">
    <location>
        <begin position="51"/>
        <end position="138"/>
    </location>
</feature>
<keyword evidence="5 6" id="KW-0408">Iron</keyword>
<dbReference type="RefSeq" id="WP_011529169.1">
    <property type="nucleotide sequence ID" value="NC_008025.1"/>
</dbReference>
<evidence type="ECO:0000256" key="4">
    <source>
        <dbReference type="ARBA" id="ARBA00022982"/>
    </source>
</evidence>
<dbReference type="eggNOG" id="COG2010">
    <property type="taxonomic scope" value="Bacteria"/>
</dbReference>
<evidence type="ECO:0000256" key="2">
    <source>
        <dbReference type="ARBA" id="ARBA00022617"/>
    </source>
</evidence>
<dbReference type="PROSITE" id="PS51007">
    <property type="entry name" value="CYTC"/>
    <property type="match status" value="1"/>
</dbReference>
<keyword evidence="1" id="KW-0813">Transport</keyword>
<evidence type="ECO:0000256" key="3">
    <source>
        <dbReference type="ARBA" id="ARBA00022723"/>
    </source>
</evidence>
<keyword evidence="7" id="KW-0812">Transmembrane</keyword>
<dbReference type="PANTHER" id="PTHR37823:SF1">
    <property type="entry name" value="CYTOCHROME C-553-LIKE"/>
    <property type="match status" value="1"/>
</dbReference>
<dbReference type="GO" id="GO:0009055">
    <property type="term" value="F:electron transfer activity"/>
    <property type="evidence" value="ECO:0007669"/>
    <property type="project" value="InterPro"/>
</dbReference>
<evidence type="ECO:0000313" key="10">
    <source>
        <dbReference type="Proteomes" id="UP000002431"/>
    </source>
</evidence>
<dbReference type="Pfam" id="PF13442">
    <property type="entry name" value="Cytochrome_CBB3"/>
    <property type="match status" value="1"/>
</dbReference>
<dbReference type="SUPFAM" id="SSF46626">
    <property type="entry name" value="Cytochrome c"/>
    <property type="match status" value="1"/>
</dbReference>